<keyword evidence="5 10" id="KW-0489">Methyltransferase</keyword>
<dbReference type="NCBIfam" id="TIGR00046">
    <property type="entry name" value="RsmE family RNA methyltransferase"/>
    <property type="match status" value="1"/>
</dbReference>
<comment type="function">
    <text evidence="8 10">Specifically methylates the N3 position of the uracil ring of uridine 1498 (m3U1498) in 16S rRNA. Acts on the fully assembled 30S ribosomal subunit.</text>
</comment>
<feature type="region of interest" description="Disordered" evidence="11">
    <location>
        <begin position="171"/>
        <end position="205"/>
    </location>
</feature>
<feature type="domain" description="Ribosomal RNA small subunit methyltransferase E PUA-like" evidence="13">
    <location>
        <begin position="24"/>
        <end position="61"/>
    </location>
</feature>
<dbReference type="SUPFAM" id="SSF88697">
    <property type="entry name" value="PUA domain-like"/>
    <property type="match status" value="1"/>
</dbReference>
<dbReference type="GO" id="GO:0070042">
    <property type="term" value="F:rRNA (uridine-N3-)-methyltransferase activity"/>
    <property type="evidence" value="ECO:0007669"/>
    <property type="project" value="TreeGrafter"/>
</dbReference>
<feature type="domain" description="Ribosomal RNA small subunit methyltransferase E methyltransferase" evidence="12">
    <location>
        <begin position="212"/>
        <end position="279"/>
    </location>
</feature>
<dbReference type="Proteomes" id="UP000823612">
    <property type="component" value="Unassembled WGS sequence"/>
</dbReference>
<keyword evidence="3 10" id="KW-0963">Cytoplasm</keyword>
<comment type="similarity">
    <text evidence="2 10">Belongs to the RNA methyltransferase RsmE family.</text>
</comment>
<dbReference type="AlphaFoldDB" id="A0A9D9H1F2"/>
<dbReference type="EC" id="2.1.1.193" evidence="10"/>
<feature type="compositionally biased region" description="Basic and acidic residues" evidence="11">
    <location>
        <begin position="194"/>
        <end position="205"/>
    </location>
</feature>
<evidence type="ECO:0000256" key="1">
    <source>
        <dbReference type="ARBA" id="ARBA00004496"/>
    </source>
</evidence>
<evidence type="ECO:0000256" key="6">
    <source>
        <dbReference type="ARBA" id="ARBA00022679"/>
    </source>
</evidence>
<dbReference type="InterPro" id="IPR015947">
    <property type="entry name" value="PUA-like_sf"/>
</dbReference>
<evidence type="ECO:0000256" key="9">
    <source>
        <dbReference type="ARBA" id="ARBA00047944"/>
    </source>
</evidence>
<dbReference type="Pfam" id="PF04452">
    <property type="entry name" value="Methyltrans_RNA"/>
    <property type="match status" value="2"/>
</dbReference>
<dbReference type="InterPro" id="IPR029026">
    <property type="entry name" value="tRNA_m1G_MTases_N"/>
</dbReference>
<dbReference type="Gene3D" id="2.40.240.20">
    <property type="entry name" value="Hypothetical PUA domain-like, domain 1"/>
    <property type="match status" value="1"/>
</dbReference>
<dbReference type="Gene3D" id="3.40.1280.10">
    <property type="match status" value="1"/>
</dbReference>
<accession>A0A9D9H1F2</accession>
<evidence type="ECO:0000259" key="12">
    <source>
        <dbReference type="Pfam" id="PF04452"/>
    </source>
</evidence>
<keyword evidence="7 10" id="KW-0949">S-adenosyl-L-methionine</keyword>
<name>A0A9D9H1F2_9BACT</name>
<dbReference type="EMBL" id="JADIMZ010000065">
    <property type="protein sequence ID" value="MBO8432529.1"/>
    <property type="molecule type" value="Genomic_DNA"/>
</dbReference>
<evidence type="ECO:0000256" key="10">
    <source>
        <dbReference type="PIRNR" id="PIRNR015601"/>
    </source>
</evidence>
<comment type="catalytic activity">
    <reaction evidence="9 10">
        <text>uridine(1498) in 16S rRNA + S-adenosyl-L-methionine = N(3)-methyluridine(1498) in 16S rRNA + S-adenosyl-L-homocysteine + H(+)</text>
        <dbReference type="Rhea" id="RHEA:42920"/>
        <dbReference type="Rhea" id="RHEA-COMP:10283"/>
        <dbReference type="Rhea" id="RHEA-COMP:10284"/>
        <dbReference type="ChEBI" id="CHEBI:15378"/>
        <dbReference type="ChEBI" id="CHEBI:57856"/>
        <dbReference type="ChEBI" id="CHEBI:59789"/>
        <dbReference type="ChEBI" id="CHEBI:65315"/>
        <dbReference type="ChEBI" id="CHEBI:74502"/>
        <dbReference type="EC" id="2.1.1.193"/>
    </reaction>
</comment>
<dbReference type="InterPro" id="IPR046887">
    <property type="entry name" value="RsmE_PUA-like"/>
</dbReference>
<dbReference type="Pfam" id="PF20260">
    <property type="entry name" value="PUA_4"/>
    <property type="match status" value="1"/>
</dbReference>
<evidence type="ECO:0000256" key="11">
    <source>
        <dbReference type="SAM" id="MobiDB-lite"/>
    </source>
</evidence>
<keyword evidence="4 10" id="KW-0698">rRNA processing</keyword>
<reference evidence="14" key="2">
    <citation type="journal article" date="2021" name="PeerJ">
        <title>Extensive microbial diversity within the chicken gut microbiome revealed by metagenomics and culture.</title>
        <authorList>
            <person name="Gilroy R."/>
            <person name="Ravi A."/>
            <person name="Getino M."/>
            <person name="Pursley I."/>
            <person name="Horton D.L."/>
            <person name="Alikhan N.F."/>
            <person name="Baker D."/>
            <person name="Gharbi K."/>
            <person name="Hall N."/>
            <person name="Watson M."/>
            <person name="Adriaenssens E.M."/>
            <person name="Foster-Nyarko E."/>
            <person name="Jarju S."/>
            <person name="Secka A."/>
            <person name="Antonio M."/>
            <person name="Oren A."/>
            <person name="Chaudhuri R.R."/>
            <person name="La Ragione R."/>
            <person name="Hildebrand F."/>
            <person name="Pallen M.J."/>
        </authorList>
    </citation>
    <scope>NUCLEOTIDE SEQUENCE</scope>
    <source>
        <strain evidence="14">2889</strain>
    </source>
</reference>
<comment type="subcellular location">
    <subcellularLocation>
        <location evidence="1 10">Cytoplasm</location>
    </subcellularLocation>
</comment>
<evidence type="ECO:0000256" key="5">
    <source>
        <dbReference type="ARBA" id="ARBA00022603"/>
    </source>
</evidence>
<evidence type="ECO:0000256" key="2">
    <source>
        <dbReference type="ARBA" id="ARBA00005528"/>
    </source>
</evidence>
<feature type="domain" description="Ribosomal RNA small subunit methyltransferase E methyltransferase" evidence="12">
    <location>
        <begin position="84"/>
        <end position="167"/>
    </location>
</feature>
<dbReference type="InterPro" id="IPR006700">
    <property type="entry name" value="RsmE"/>
</dbReference>
<proteinExistence type="inferred from homology"/>
<gene>
    <name evidence="14" type="ORF">IAB08_04480</name>
</gene>
<dbReference type="CDD" id="cd18084">
    <property type="entry name" value="RsmE-like"/>
    <property type="match status" value="1"/>
</dbReference>
<protein>
    <recommendedName>
        <fullName evidence="10">Ribosomal RNA small subunit methyltransferase E</fullName>
        <ecNumber evidence="10">2.1.1.193</ecNumber>
    </recommendedName>
</protein>
<dbReference type="GO" id="GO:0005737">
    <property type="term" value="C:cytoplasm"/>
    <property type="evidence" value="ECO:0007669"/>
    <property type="project" value="UniProtKB-SubCell"/>
</dbReference>
<evidence type="ECO:0000256" key="7">
    <source>
        <dbReference type="ARBA" id="ARBA00022691"/>
    </source>
</evidence>
<reference evidence="14" key="1">
    <citation type="submission" date="2020-10" db="EMBL/GenBank/DDBJ databases">
        <authorList>
            <person name="Gilroy R."/>
        </authorList>
    </citation>
    <scope>NUCLEOTIDE SEQUENCE</scope>
    <source>
        <strain evidence="14">2889</strain>
    </source>
</reference>
<dbReference type="PIRSF" id="PIRSF015601">
    <property type="entry name" value="MTase_slr0722"/>
    <property type="match status" value="1"/>
</dbReference>
<comment type="caution">
    <text evidence="14">The sequence shown here is derived from an EMBL/GenBank/DDBJ whole genome shotgun (WGS) entry which is preliminary data.</text>
</comment>
<dbReference type="PANTHER" id="PTHR30027">
    <property type="entry name" value="RIBOSOMAL RNA SMALL SUBUNIT METHYLTRANSFERASE E"/>
    <property type="match status" value="1"/>
</dbReference>
<dbReference type="InterPro" id="IPR046886">
    <property type="entry name" value="RsmE_MTase_dom"/>
</dbReference>
<dbReference type="SUPFAM" id="SSF75217">
    <property type="entry name" value="alpha/beta knot"/>
    <property type="match status" value="1"/>
</dbReference>
<evidence type="ECO:0000256" key="3">
    <source>
        <dbReference type="ARBA" id="ARBA00022490"/>
    </source>
</evidence>
<dbReference type="GO" id="GO:0070475">
    <property type="term" value="P:rRNA base methylation"/>
    <property type="evidence" value="ECO:0007669"/>
    <property type="project" value="TreeGrafter"/>
</dbReference>
<evidence type="ECO:0000313" key="15">
    <source>
        <dbReference type="Proteomes" id="UP000823612"/>
    </source>
</evidence>
<evidence type="ECO:0000256" key="8">
    <source>
        <dbReference type="ARBA" id="ARBA00025699"/>
    </source>
</evidence>
<evidence type="ECO:0000259" key="13">
    <source>
        <dbReference type="Pfam" id="PF20260"/>
    </source>
</evidence>
<evidence type="ECO:0000256" key="4">
    <source>
        <dbReference type="ARBA" id="ARBA00022552"/>
    </source>
</evidence>
<keyword evidence="6 10" id="KW-0808">Transferase</keyword>
<evidence type="ECO:0000313" key="14">
    <source>
        <dbReference type="EMBL" id="MBO8432529.1"/>
    </source>
</evidence>
<sequence>MIHILPMFLFYAPEMGESGICSLSPEESFHCAKVLRMRPGQALRLTDGNGLLCDAELAVVDARCCAAQVTRVLKRPDEEGNTRPSVHIVMAPTKNMDRTEWFLEKAIEVGLGRASFVQCARSERKSLKMERLEAIAVSAMKQSLHTYLPRIDGLCSLETFLDKEARDFASRSEKSEASLPVQATSDTLPNPLLSEEKKNEDKGENRNRPLQKFIAYCGPEYEKKDYLKLLDPKADARVLIGPEGDFSPEEVALCVEHGYIPVSLGESRLRTETAALYAAWAPAFLKARSS</sequence>
<dbReference type="PANTHER" id="PTHR30027:SF3">
    <property type="entry name" value="16S RRNA (URACIL(1498)-N(3))-METHYLTRANSFERASE"/>
    <property type="match status" value="1"/>
</dbReference>
<organism evidence="14 15">
    <name type="scientific">Candidatus Pullibacteroides excrementavium</name>
    <dbReference type="NCBI Taxonomy" id="2840905"/>
    <lineage>
        <taxon>Bacteria</taxon>
        <taxon>Pseudomonadati</taxon>
        <taxon>Bacteroidota</taxon>
        <taxon>Bacteroidia</taxon>
        <taxon>Bacteroidales</taxon>
        <taxon>Candidatus Pullibacteroides</taxon>
    </lineage>
</organism>
<dbReference type="InterPro" id="IPR029028">
    <property type="entry name" value="Alpha/beta_knot_MTases"/>
</dbReference>